<keyword evidence="1" id="KW-0472">Membrane</keyword>
<dbReference type="RefSeq" id="WP_184246892.1">
    <property type="nucleotide sequence ID" value="NZ_BAAACU010000059.1"/>
</dbReference>
<dbReference type="Proteomes" id="UP000572212">
    <property type="component" value="Unassembled WGS sequence"/>
</dbReference>
<reference evidence="2 3" key="1">
    <citation type="submission" date="2020-08" db="EMBL/GenBank/DDBJ databases">
        <title>Genomic Encyclopedia of Type Strains, Phase IV (KMG-IV): sequencing the most valuable type-strain genomes for metagenomic binning, comparative biology and taxonomic classification.</title>
        <authorList>
            <person name="Goeker M."/>
        </authorList>
    </citation>
    <scope>NUCLEOTIDE SEQUENCE [LARGE SCALE GENOMIC DNA]</scope>
    <source>
        <strain evidence="2 3">DSM 11805</strain>
    </source>
</reference>
<dbReference type="Pfam" id="PF10096">
    <property type="entry name" value="DUF2334"/>
    <property type="match status" value="1"/>
</dbReference>
<dbReference type="InterPro" id="IPR018763">
    <property type="entry name" value="DUF2334"/>
</dbReference>
<dbReference type="AlphaFoldDB" id="A0A841RQD0"/>
<protein>
    <submittedName>
        <fullName evidence="2">Uncharacterized protein YdaL</fullName>
    </submittedName>
</protein>
<organism evidence="2 3">
    <name type="scientific">Gracilibacillus halotolerans</name>
    <dbReference type="NCBI Taxonomy" id="74386"/>
    <lineage>
        <taxon>Bacteria</taxon>
        <taxon>Bacillati</taxon>
        <taxon>Bacillota</taxon>
        <taxon>Bacilli</taxon>
        <taxon>Bacillales</taxon>
        <taxon>Bacillaceae</taxon>
        <taxon>Gracilibacillus</taxon>
    </lineage>
</organism>
<comment type="caution">
    <text evidence="2">The sequence shown here is derived from an EMBL/GenBank/DDBJ whole genome shotgun (WGS) entry which is preliminary data.</text>
</comment>
<dbReference type="EMBL" id="JACHON010000005">
    <property type="protein sequence ID" value="MBB6512848.1"/>
    <property type="molecule type" value="Genomic_DNA"/>
</dbReference>
<evidence type="ECO:0000313" key="2">
    <source>
        <dbReference type="EMBL" id="MBB6512848.1"/>
    </source>
</evidence>
<name>A0A841RQD0_9BACI</name>
<keyword evidence="1" id="KW-0812">Transmembrane</keyword>
<keyword evidence="1" id="KW-1133">Transmembrane helix</keyword>
<evidence type="ECO:0000313" key="3">
    <source>
        <dbReference type="Proteomes" id="UP000572212"/>
    </source>
</evidence>
<sequence>MIYRKHLWLLVIIIFFLQPTTILSLESNFSDQRDERKVSLIYYGLDQETAANVHFLDSILSGLFEEVEVIELKQFELGHLDHQDIVIYYSVHQLSQQADIQKIQNLRTFTGFVLGIGPGATDLPQYEQWSFLSENKVHKIEEKYLDFPVTVLNIDIPNEAEVIAYGESLDIQVPIIIKDGRTSFINLDSVRTEVKFSVTRSLYQIFDLPTPAFHPAYLRLEDISPVADPDLVLETGMFLIEKGIPVYLAVIPVYLNPETGEEITIEDTPELKKVLEHLVNNGAYIISHGYTHTYRYSETGEGFEFWDSVANQPITTLNQYDPVEEIKQPSEFANLQEYETYIHSLKQVETEYTQLKLTNSIHSLTKWGFPPVAFEAPHYTMSSNGYKITSEYFSALFGQLQVSDQDWRVMISPLFISQPSILDGMTLYPETIGFVDLESSNPIEDIENAIQDVTSVPGAVIGGFYHPYLGLEYLEELVHLLEQIPNLQWIELNQTKQHVETEFVQISLPGDGQIQVIENIPWQIQWKNTWKNNSFEVVLWGVVILTTLFVLLFTLYIFTMRFHYRKRLFKERL</sequence>
<keyword evidence="3" id="KW-1185">Reference proteome</keyword>
<proteinExistence type="predicted"/>
<feature type="transmembrane region" description="Helical" evidence="1">
    <location>
        <begin position="537"/>
        <end position="558"/>
    </location>
</feature>
<gene>
    <name evidence="2" type="ORF">GGQ92_001637</name>
</gene>
<evidence type="ECO:0000256" key="1">
    <source>
        <dbReference type="SAM" id="Phobius"/>
    </source>
</evidence>
<accession>A0A841RQD0</accession>